<dbReference type="GO" id="GO:0035673">
    <property type="term" value="F:oligopeptide transmembrane transporter activity"/>
    <property type="evidence" value="ECO:0007669"/>
    <property type="project" value="InterPro"/>
</dbReference>
<comment type="caution">
    <text evidence="9">The sequence shown here is derived from an EMBL/GenBank/DDBJ whole genome shotgun (WGS) entry which is preliminary data.</text>
</comment>
<keyword evidence="6 8" id="KW-1133">Transmembrane helix</keyword>
<dbReference type="Proteomes" id="UP000682733">
    <property type="component" value="Unassembled WGS sequence"/>
</dbReference>
<proteinExistence type="predicted"/>
<organism evidence="9 12">
    <name type="scientific">Didymodactylos carnosus</name>
    <dbReference type="NCBI Taxonomy" id="1234261"/>
    <lineage>
        <taxon>Eukaryota</taxon>
        <taxon>Metazoa</taxon>
        <taxon>Spiralia</taxon>
        <taxon>Gnathifera</taxon>
        <taxon>Rotifera</taxon>
        <taxon>Eurotatoria</taxon>
        <taxon>Bdelloidea</taxon>
        <taxon>Philodinida</taxon>
        <taxon>Philodinidae</taxon>
        <taxon>Didymodactylos</taxon>
    </lineage>
</organism>
<evidence type="ECO:0000256" key="5">
    <source>
        <dbReference type="ARBA" id="ARBA00022927"/>
    </source>
</evidence>
<dbReference type="GO" id="GO:0016020">
    <property type="term" value="C:membrane"/>
    <property type="evidence" value="ECO:0007669"/>
    <property type="project" value="UniProtKB-SubCell"/>
</dbReference>
<evidence type="ECO:0000256" key="1">
    <source>
        <dbReference type="ARBA" id="ARBA00004141"/>
    </source>
</evidence>
<name>A0A814EZS3_9BILA</name>
<gene>
    <name evidence="9" type="ORF">GPM918_LOCUS12652</name>
    <name evidence="10" type="ORF">SRO942_LOCUS12649</name>
    <name evidence="11" type="ORF">TMI583_LOCUS43998</name>
</gene>
<keyword evidence="3 8" id="KW-0812">Transmembrane</keyword>
<evidence type="ECO:0000256" key="6">
    <source>
        <dbReference type="ARBA" id="ARBA00022989"/>
    </source>
</evidence>
<dbReference type="InterPro" id="IPR004813">
    <property type="entry name" value="OPT"/>
</dbReference>
<feature type="transmembrane region" description="Helical" evidence="8">
    <location>
        <begin position="291"/>
        <end position="316"/>
    </location>
</feature>
<evidence type="ECO:0000313" key="10">
    <source>
        <dbReference type="EMBL" id="CAF3751734.1"/>
    </source>
</evidence>
<dbReference type="AlphaFoldDB" id="A0A814EZS3"/>
<keyword evidence="12" id="KW-1185">Reference proteome</keyword>
<comment type="subcellular location">
    <subcellularLocation>
        <location evidence="1">Membrane</location>
        <topology evidence="1">Multi-pass membrane protein</topology>
    </subcellularLocation>
</comment>
<evidence type="ECO:0000256" key="7">
    <source>
        <dbReference type="ARBA" id="ARBA00023136"/>
    </source>
</evidence>
<dbReference type="OrthoDB" id="1698992at2759"/>
<keyword evidence="4" id="KW-0571">Peptide transport</keyword>
<dbReference type="EMBL" id="CAJNOQ010002797">
    <property type="protein sequence ID" value="CAF0979080.1"/>
    <property type="molecule type" value="Genomic_DNA"/>
</dbReference>
<dbReference type="PANTHER" id="PTHR22601">
    <property type="entry name" value="ISP4 LIKE PROTEIN"/>
    <property type="match status" value="1"/>
</dbReference>
<keyword evidence="5" id="KW-0653">Protein transport</keyword>
<feature type="transmembrane region" description="Helical" evidence="8">
    <location>
        <begin position="109"/>
        <end position="130"/>
    </location>
</feature>
<evidence type="ECO:0000313" key="12">
    <source>
        <dbReference type="Proteomes" id="UP000663829"/>
    </source>
</evidence>
<evidence type="ECO:0000313" key="11">
    <source>
        <dbReference type="EMBL" id="CAF4411353.1"/>
    </source>
</evidence>
<feature type="transmembrane region" description="Helical" evidence="8">
    <location>
        <begin position="235"/>
        <end position="255"/>
    </location>
</feature>
<accession>A0A814EZS3</accession>
<sequence length="318" mass="36609">MIWPSNLPVIAFLRTIHEEEQSTSVRWLKLSRMKFLLLATIFQAFYYWLPGYIIPVLAAFSWMCMINPKNIILAQLTGYNGLGMGSLVFDWNRLTQDIGSPILVPRWALINVLVGFVCFIWILLPITYFADLFNFKRVPIGITWWYYTTDGNFLTDNVSQFSNRTYMETQKPVILGCAPAITEYLTLMALTSLAVHTVLYHGKDIIQYLQTSLEKRENDIHCTLMARYPEAPERWHIVVFLVAFILAIIACKFGHFMPWYYLFMAVPLVFICVLPVGIVEAITTIEILPFFVARTIAAEIFVGDAIGLISFMVYAYEM</sequence>
<dbReference type="InterPro" id="IPR004648">
    <property type="entry name" value="Oligpept_transpt"/>
</dbReference>
<feature type="transmembrane region" description="Helical" evidence="8">
    <location>
        <begin position="35"/>
        <end position="59"/>
    </location>
</feature>
<dbReference type="Proteomes" id="UP000663829">
    <property type="component" value="Unassembled WGS sequence"/>
</dbReference>
<evidence type="ECO:0000256" key="8">
    <source>
        <dbReference type="SAM" id="Phobius"/>
    </source>
</evidence>
<keyword evidence="7 8" id="KW-0472">Membrane</keyword>
<evidence type="ECO:0000256" key="2">
    <source>
        <dbReference type="ARBA" id="ARBA00022448"/>
    </source>
</evidence>
<reference evidence="9" key="1">
    <citation type="submission" date="2021-02" db="EMBL/GenBank/DDBJ databases">
        <authorList>
            <person name="Nowell W R."/>
        </authorList>
    </citation>
    <scope>NUCLEOTIDE SEQUENCE</scope>
</reference>
<keyword evidence="2" id="KW-0813">Transport</keyword>
<dbReference type="GO" id="GO:0015031">
    <property type="term" value="P:protein transport"/>
    <property type="evidence" value="ECO:0007669"/>
    <property type="project" value="UniProtKB-KW"/>
</dbReference>
<protein>
    <submittedName>
        <fullName evidence="9">Uncharacterized protein</fullName>
    </submittedName>
</protein>
<evidence type="ECO:0000256" key="3">
    <source>
        <dbReference type="ARBA" id="ARBA00022692"/>
    </source>
</evidence>
<dbReference type="EMBL" id="CAJOBC010002796">
    <property type="protein sequence ID" value="CAF3751734.1"/>
    <property type="molecule type" value="Genomic_DNA"/>
</dbReference>
<evidence type="ECO:0000256" key="4">
    <source>
        <dbReference type="ARBA" id="ARBA00022856"/>
    </source>
</evidence>
<feature type="transmembrane region" description="Helical" evidence="8">
    <location>
        <begin position="71"/>
        <end position="89"/>
    </location>
</feature>
<dbReference type="Pfam" id="PF03169">
    <property type="entry name" value="OPT"/>
    <property type="match status" value="1"/>
</dbReference>
<evidence type="ECO:0000313" key="9">
    <source>
        <dbReference type="EMBL" id="CAF0979080.1"/>
    </source>
</evidence>
<dbReference type="EMBL" id="CAJOBA010074761">
    <property type="protein sequence ID" value="CAF4411353.1"/>
    <property type="molecule type" value="Genomic_DNA"/>
</dbReference>
<dbReference type="Proteomes" id="UP000681722">
    <property type="component" value="Unassembled WGS sequence"/>
</dbReference>
<feature type="transmembrane region" description="Helical" evidence="8">
    <location>
        <begin position="261"/>
        <end position="279"/>
    </location>
</feature>